<dbReference type="Pfam" id="PF14092">
    <property type="entry name" value="DUF4270"/>
    <property type="match status" value="1"/>
</dbReference>
<accession>A0A495EDP3</accession>
<sequence length="613" mass="67897">MKLLNRLQFPALAGAMFILIVLSSCEEDLTTIGGDVVGETPFTTDKEVYDVFAYNNNINAVQTNKLSVYQLGVFNDPIYGKTEAQITSQIQLSAANPSFGIYSQSTEDESDTDDVVATIEENETTKEVYLYLPYLTKASSEDTDGDGVIDAYDNDIDADNDNDNDGRTNNEERTAGTDPLDPSSVDADLDGINDVDPKEEIIANNFAVRVELDSIYGDRETSFNVSVKRSTFFLRDFDADANFTEAEEYYSTQEFSPAFTAEELANEEETVSEYQILIPKVDDTSTTDVDESKQNTKLAPGIRIPLDTAFFQNNILDKEGSTELISQANFKEYIRGLHISLTSNGNDIMPLLNLSQANITMTYTYNSVNTNSTTDTSDDEIEIKEKDFVFSFVGTDFSGNAVNTFINENYPPEVLDALNAPEQDAEKIYLKGGAGAYAKIKLFNEENTTELIKEIKENNWIINEANLVFYVDQTASGINSNIKPPRLYLFNTDGNTGIYNIATENSLDNTAFGLYLNYDGFLEESDSGDKYTVRITDYINSIIDENENPTLGLMITPNVGISRALNAQVNGESIELPIAPTISPLGTVLYGSNVSSENSDKKLQLEIFYTKTN</sequence>
<gene>
    <name evidence="3" type="ORF">CLV91_1122</name>
</gene>
<dbReference type="AlphaFoldDB" id="A0A495EDP3"/>
<dbReference type="OrthoDB" id="1466062at2"/>
<keyword evidence="2" id="KW-0732">Signal</keyword>
<dbReference type="PROSITE" id="PS51257">
    <property type="entry name" value="PROKAR_LIPOPROTEIN"/>
    <property type="match status" value="1"/>
</dbReference>
<dbReference type="Proteomes" id="UP000269412">
    <property type="component" value="Unassembled WGS sequence"/>
</dbReference>
<feature type="chain" id="PRO_5019766358" evidence="2">
    <location>
        <begin position="27"/>
        <end position="613"/>
    </location>
</feature>
<dbReference type="InterPro" id="IPR025366">
    <property type="entry name" value="DUF4270"/>
</dbReference>
<feature type="signal peptide" evidence="2">
    <location>
        <begin position="1"/>
        <end position="26"/>
    </location>
</feature>
<protein>
    <submittedName>
        <fullName evidence="3">Uncharacterized protein DUF4270</fullName>
    </submittedName>
</protein>
<evidence type="ECO:0000256" key="1">
    <source>
        <dbReference type="SAM" id="MobiDB-lite"/>
    </source>
</evidence>
<keyword evidence="4" id="KW-1185">Reference proteome</keyword>
<reference evidence="3 4" key="1">
    <citation type="submission" date="2018-10" db="EMBL/GenBank/DDBJ databases">
        <title>Genomic Encyclopedia of Archaeal and Bacterial Type Strains, Phase II (KMG-II): from individual species to whole genera.</title>
        <authorList>
            <person name="Goeker M."/>
        </authorList>
    </citation>
    <scope>NUCLEOTIDE SEQUENCE [LARGE SCALE GENOMIC DNA]</scope>
    <source>
        <strain evidence="3 4">DSM 25230</strain>
    </source>
</reference>
<name>A0A495EDP3_9FLAO</name>
<comment type="caution">
    <text evidence="3">The sequence shown here is derived from an EMBL/GenBank/DDBJ whole genome shotgun (WGS) entry which is preliminary data.</text>
</comment>
<dbReference type="EMBL" id="RBIQ01000007">
    <property type="protein sequence ID" value="RKR15040.1"/>
    <property type="molecule type" value="Genomic_DNA"/>
</dbReference>
<feature type="compositionally biased region" description="Acidic residues" evidence="1">
    <location>
        <begin position="143"/>
        <end position="163"/>
    </location>
</feature>
<evidence type="ECO:0000313" key="4">
    <source>
        <dbReference type="Proteomes" id="UP000269412"/>
    </source>
</evidence>
<feature type="region of interest" description="Disordered" evidence="1">
    <location>
        <begin position="143"/>
        <end position="187"/>
    </location>
</feature>
<dbReference type="RefSeq" id="WP_121064770.1">
    <property type="nucleotide sequence ID" value="NZ_RBIQ01000007.1"/>
</dbReference>
<evidence type="ECO:0000313" key="3">
    <source>
        <dbReference type="EMBL" id="RKR15040.1"/>
    </source>
</evidence>
<proteinExistence type="predicted"/>
<organism evidence="3 4">
    <name type="scientific">Maribacter vaceletii</name>
    <dbReference type="NCBI Taxonomy" id="1206816"/>
    <lineage>
        <taxon>Bacteria</taxon>
        <taxon>Pseudomonadati</taxon>
        <taxon>Bacteroidota</taxon>
        <taxon>Flavobacteriia</taxon>
        <taxon>Flavobacteriales</taxon>
        <taxon>Flavobacteriaceae</taxon>
        <taxon>Maribacter</taxon>
    </lineage>
</organism>
<evidence type="ECO:0000256" key="2">
    <source>
        <dbReference type="SAM" id="SignalP"/>
    </source>
</evidence>
<feature type="compositionally biased region" description="Basic and acidic residues" evidence="1">
    <location>
        <begin position="164"/>
        <end position="175"/>
    </location>
</feature>